<name>A0A089HJP0_PAEDU</name>
<protein>
    <recommendedName>
        <fullName evidence="2">Methyltransferase type 11 domain-containing protein</fullName>
    </recommendedName>
</protein>
<dbReference type="PANTHER" id="PTHR43591:SF24">
    <property type="entry name" value="2-METHOXY-6-POLYPRENYL-1,4-BENZOQUINOL METHYLASE, MITOCHONDRIAL"/>
    <property type="match status" value="1"/>
</dbReference>
<dbReference type="Pfam" id="PF08241">
    <property type="entry name" value="Methyltransf_11"/>
    <property type="match status" value="1"/>
</dbReference>
<dbReference type="AlphaFoldDB" id="A0A089HJP0"/>
<keyword evidence="4" id="KW-1185">Reference proteome</keyword>
<dbReference type="InterPro" id="IPR029063">
    <property type="entry name" value="SAM-dependent_MTases_sf"/>
</dbReference>
<organism evidence="3 4">
    <name type="scientific">Paenibacillus durus</name>
    <name type="common">Paenibacillus azotofixans</name>
    <dbReference type="NCBI Taxonomy" id="44251"/>
    <lineage>
        <taxon>Bacteria</taxon>
        <taxon>Bacillati</taxon>
        <taxon>Bacillota</taxon>
        <taxon>Bacilli</taxon>
        <taxon>Bacillales</taxon>
        <taxon>Paenibacillaceae</taxon>
        <taxon>Paenibacillus</taxon>
    </lineage>
</organism>
<dbReference type="SUPFAM" id="SSF53335">
    <property type="entry name" value="S-adenosyl-L-methionine-dependent methyltransferases"/>
    <property type="match status" value="1"/>
</dbReference>
<dbReference type="STRING" id="44251.PDUR_04410"/>
<dbReference type="OrthoDB" id="9784101at2"/>
<dbReference type="CDD" id="cd02440">
    <property type="entry name" value="AdoMet_MTases"/>
    <property type="match status" value="1"/>
</dbReference>
<evidence type="ECO:0000313" key="3">
    <source>
        <dbReference type="EMBL" id="AIQ11317.1"/>
    </source>
</evidence>
<reference evidence="3 4" key="1">
    <citation type="submission" date="2014-08" db="EMBL/GenBank/DDBJ databases">
        <title>Comparative genomics of the Paenibacillus odorifer group.</title>
        <authorList>
            <person name="den Bakker H.C."/>
            <person name="Tsai Y.-C."/>
            <person name="Martin N."/>
            <person name="Korlach J."/>
            <person name="Wiedmann M."/>
        </authorList>
    </citation>
    <scope>NUCLEOTIDE SEQUENCE [LARGE SCALE GENOMIC DNA]</scope>
    <source>
        <strain evidence="3 4">DSM 1735</strain>
    </source>
</reference>
<gene>
    <name evidence="3" type="ORF">PDUR_04410</name>
</gene>
<dbReference type="GO" id="GO:0008757">
    <property type="term" value="F:S-adenosylmethionine-dependent methyltransferase activity"/>
    <property type="evidence" value="ECO:0007669"/>
    <property type="project" value="InterPro"/>
</dbReference>
<dbReference type="InterPro" id="IPR013216">
    <property type="entry name" value="Methyltransf_11"/>
</dbReference>
<dbReference type="RefSeq" id="WP_042205234.1">
    <property type="nucleotide sequence ID" value="NZ_CP009288.1"/>
</dbReference>
<dbReference type="eggNOG" id="COG2226">
    <property type="taxonomic scope" value="Bacteria"/>
</dbReference>
<evidence type="ECO:0000259" key="2">
    <source>
        <dbReference type="Pfam" id="PF08241"/>
    </source>
</evidence>
<dbReference type="EMBL" id="CP009288">
    <property type="protein sequence ID" value="AIQ11317.1"/>
    <property type="molecule type" value="Genomic_DNA"/>
</dbReference>
<dbReference type="Gene3D" id="3.40.50.150">
    <property type="entry name" value="Vaccinia Virus protein VP39"/>
    <property type="match status" value="1"/>
</dbReference>
<accession>A0A089HJP0</accession>
<dbReference type="PANTHER" id="PTHR43591">
    <property type="entry name" value="METHYLTRANSFERASE"/>
    <property type="match status" value="1"/>
</dbReference>
<dbReference type="Proteomes" id="UP000029409">
    <property type="component" value="Chromosome"/>
</dbReference>
<proteinExistence type="predicted"/>
<evidence type="ECO:0000313" key="4">
    <source>
        <dbReference type="Proteomes" id="UP000029409"/>
    </source>
</evidence>
<sequence>MNNHQPERAGLERLESQERLSGMPPEKLLSLAGLGNDEDVLDIGAGGGYFAFSAAERTKGRVYAVDSSPFMLDVLRGRAKEADRTNVEVAEGTAEHLPLADSVVDLAIASLVLHILSAPEEGIKEMLRVLKPGGRGLIVEWLHPRPDGKPGHRIPLETMRHDLEAGGAHIVSVDFWADTYYSIVFRAPLPAS</sequence>
<feature type="region of interest" description="Disordered" evidence="1">
    <location>
        <begin position="1"/>
        <end position="22"/>
    </location>
</feature>
<dbReference type="KEGG" id="pdu:PDUR_04410"/>
<evidence type="ECO:0000256" key="1">
    <source>
        <dbReference type="SAM" id="MobiDB-lite"/>
    </source>
</evidence>
<feature type="domain" description="Methyltransferase type 11" evidence="2">
    <location>
        <begin position="41"/>
        <end position="136"/>
    </location>
</feature>
<feature type="compositionally biased region" description="Basic and acidic residues" evidence="1">
    <location>
        <begin position="1"/>
        <end position="18"/>
    </location>
</feature>